<accession>A0A6A6V6E8</accession>
<evidence type="ECO:0000313" key="1">
    <source>
        <dbReference type="EMBL" id="KAF2745294.1"/>
    </source>
</evidence>
<proteinExistence type="predicted"/>
<gene>
    <name evidence="1" type="ORF">M011DRAFT_142797</name>
</gene>
<protein>
    <submittedName>
        <fullName evidence="1">Uncharacterized protein</fullName>
    </submittedName>
</protein>
<name>A0A6A6V6E8_9PLEO</name>
<reference evidence="1" key="1">
    <citation type="journal article" date="2020" name="Stud. Mycol.">
        <title>101 Dothideomycetes genomes: a test case for predicting lifestyles and emergence of pathogens.</title>
        <authorList>
            <person name="Haridas S."/>
            <person name="Albert R."/>
            <person name="Binder M."/>
            <person name="Bloem J."/>
            <person name="Labutti K."/>
            <person name="Salamov A."/>
            <person name="Andreopoulos B."/>
            <person name="Baker S."/>
            <person name="Barry K."/>
            <person name="Bills G."/>
            <person name="Bluhm B."/>
            <person name="Cannon C."/>
            <person name="Castanera R."/>
            <person name="Culley D."/>
            <person name="Daum C."/>
            <person name="Ezra D."/>
            <person name="Gonzalez J."/>
            <person name="Henrissat B."/>
            <person name="Kuo A."/>
            <person name="Liang C."/>
            <person name="Lipzen A."/>
            <person name="Lutzoni F."/>
            <person name="Magnuson J."/>
            <person name="Mondo S."/>
            <person name="Nolan M."/>
            <person name="Ohm R."/>
            <person name="Pangilinan J."/>
            <person name="Park H.-J."/>
            <person name="Ramirez L."/>
            <person name="Alfaro M."/>
            <person name="Sun H."/>
            <person name="Tritt A."/>
            <person name="Yoshinaga Y."/>
            <person name="Zwiers L.-H."/>
            <person name="Turgeon B."/>
            <person name="Goodwin S."/>
            <person name="Spatafora J."/>
            <person name="Crous P."/>
            <person name="Grigoriev I."/>
        </authorList>
    </citation>
    <scope>NUCLEOTIDE SEQUENCE</scope>
    <source>
        <strain evidence="1">CBS 119925</strain>
    </source>
</reference>
<evidence type="ECO:0000313" key="2">
    <source>
        <dbReference type="Proteomes" id="UP000799440"/>
    </source>
</evidence>
<sequence length="118" mass="13028">MRLASGAWRPCTLRATGRAIKPPRSLPLLSAHSSPSHHPSTLLLLVLYIPATSSPESLFCRSISILFCATRTNFNRSQRRPRVSSIWNPWWLFGASPGLPLRLPHIAVAILAGCLSLY</sequence>
<dbReference type="EMBL" id="MU006583">
    <property type="protein sequence ID" value="KAF2745294.1"/>
    <property type="molecule type" value="Genomic_DNA"/>
</dbReference>
<keyword evidence="2" id="KW-1185">Reference proteome</keyword>
<dbReference type="Proteomes" id="UP000799440">
    <property type="component" value="Unassembled WGS sequence"/>
</dbReference>
<organism evidence="1 2">
    <name type="scientific">Sporormia fimetaria CBS 119925</name>
    <dbReference type="NCBI Taxonomy" id="1340428"/>
    <lineage>
        <taxon>Eukaryota</taxon>
        <taxon>Fungi</taxon>
        <taxon>Dikarya</taxon>
        <taxon>Ascomycota</taxon>
        <taxon>Pezizomycotina</taxon>
        <taxon>Dothideomycetes</taxon>
        <taxon>Pleosporomycetidae</taxon>
        <taxon>Pleosporales</taxon>
        <taxon>Sporormiaceae</taxon>
        <taxon>Sporormia</taxon>
    </lineage>
</organism>
<dbReference type="AlphaFoldDB" id="A0A6A6V6E8"/>